<protein>
    <recommendedName>
        <fullName evidence="1">Bacterial DNA polymerase III alpha subunit NTPase domain-containing protein</fullName>
    </recommendedName>
</protein>
<dbReference type="Pfam" id="PF07733">
    <property type="entry name" value="DNA_pol3_alpha"/>
    <property type="match status" value="1"/>
</dbReference>
<evidence type="ECO:0000259" key="1">
    <source>
        <dbReference type="Pfam" id="PF07733"/>
    </source>
</evidence>
<evidence type="ECO:0000313" key="2">
    <source>
        <dbReference type="EMBL" id="GAG77593.1"/>
    </source>
</evidence>
<dbReference type="PANTHER" id="PTHR32294:SF0">
    <property type="entry name" value="DNA POLYMERASE III SUBUNIT ALPHA"/>
    <property type="match status" value="1"/>
</dbReference>
<proteinExistence type="predicted"/>
<accession>X1AZT5</accession>
<comment type="caution">
    <text evidence="2">The sequence shown here is derived from an EMBL/GenBank/DDBJ whole genome shotgun (WGS) entry which is preliminary data.</text>
</comment>
<dbReference type="GO" id="GO:0008408">
    <property type="term" value="F:3'-5' exonuclease activity"/>
    <property type="evidence" value="ECO:0007669"/>
    <property type="project" value="InterPro"/>
</dbReference>
<reference evidence="2" key="1">
    <citation type="journal article" date="2014" name="Front. Microbiol.">
        <title>High frequency of phylogenetically diverse reductive dehalogenase-homologous genes in deep subseafloor sedimentary metagenomes.</title>
        <authorList>
            <person name="Kawai M."/>
            <person name="Futagami T."/>
            <person name="Toyoda A."/>
            <person name="Takaki Y."/>
            <person name="Nishi S."/>
            <person name="Hori S."/>
            <person name="Arai W."/>
            <person name="Tsubouchi T."/>
            <person name="Morono Y."/>
            <person name="Uchiyama I."/>
            <person name="Ito T."/>
            <person name="Fujiyama A."/>
            <person name="Inagaki F."/>
            <person name="Takami H."/>
        </authorList>
    </citation>
    <scope>NUCLEOTIDE SEQUENCE</scope>
    <source>
        <strain evidence="2">Expedition CK06-06</strain>
    </source>
</reference>
<sequence>LSIHPGGAVIAPQCLTEITPTHLASKGIVITQMDLASIERLGLVKIDLLGIRGLSVLGDAVS</sequence>
<feature type="non-terminal residue" evidence="2">
    <location>
        <position position="1"/>
    </location>
</feature>
<gene>
    <name evidence="2" type="ORF">S01H4_25528</name>
</gene>
<organism evidence="2">
    <name type="scientific">marine sediment metagenome</name>
    <dbReference type="NCBI Taxonomy" id="412755"/>
    <lineage>
        <taxon>unclassified sequences</taxon>
        <taxon>metagenomes</taxon>
        <taxon>ecological metagenomes</taxon>
    </lineage>
</organism>
<dbReference type="InterPro" id="IPR004805">
    <property type="entry name" value="DnaE2/DnaE/PolC"/>
</dbReference>
<feature type="domain" description="Bacterial DNA polymerase III alpha subunit NTPase" evidence="1">
    <location>
        <begin position="1"/>
        <end position="50"/>
    </location>
</feature>
<dbReference type="EMBL" id="BART01012159">
    <property type="protein sequence ID" value="GAG77593.1"/>
    <property type="molecule type" value="Genomic_DNA"/>
</dbReference>
<name>X1AZT5_9ZZZZ</name>
<dbReference type="GO" id="GO:0006260">
    <property type="term" value="P:DNA replication"/>
    <property type="evidence" value="ECO:0007669"/>
    <property type="project" value="InterPro"/>
</dbReference>
<dbReference type="PANTHER" id="PTHR32294">
    <property type="entry name" value="DNA POLYMERASE III SUBUNIT ALPHA"/>
    <property type="match status" value="1"/>
</dbReference>
<dbReference type="AlphaFoldDB" id="X1AZT5"/>
<dbReference type="InterPro" id="IPR011708">
    <property type="entry name" value="DNA_pol3_alpha_NTPase_dom"/>
</dbReference>